<keyword evidence="1" id="KW-0472">Membrane</keyword>
<proteinExistence type="predicted"/>
<dbReference type="AlphaFoldDB" id="X1HNB9"/>
<evidence type="ECO:0008006" key="3">
    <source>
        <dbReference type="Google" id="ProtNLM"/>
    </source>
</evidence>
<name>X1HNB9_9ZZZZ</name>
<organism evidence="2">
    <name type="scientific">marine sediment metagenome</name>
    <dbReference type="NCBI Taxonomy" id="412755"/>
    <lineage>
        <taxon>unclassified sequences</taxon>
        <taxon>metagenomes</taxon>
        <taxon>ecological metagenomes</taxon>
    </lineage>
</organism>
<dbReference type="EMBL" id="BARU01025232">
    <property type="protein sequence ID" value="GAH58510.1"/>
    <property type="molecule type" value="Genomic_DNA"/>
</dbReference>
<feature type="transmembrane region" description="Helical" evidence="1">
    <location>
        <begin position="53"/>
        <end position="73"/>
    </location>
</feature>
<feature type="transmembrane region" description="Helical" evidence="1">
    <location>
        <begin position="28"/>
        <end position="47"/>
    </location>
</feature>
<comment type="caution">
    <text evidence="2">The sequence shown here is derived from an EMBL/GenBank/DDBJ whole genome shotgun (WGS) entry which is preliminary data.</text>
</comment>
<feature type="non-terminal residue" evidence="2">
    <location>
        <position position="177"/>
    </location>
</feature>
<gene>
    <name evidence="2" type="ORF">S03H2_40672</name>
</gene>
<protein>
    <recommendedName>
        <fullName evidence="3">4Fe-4S ferredoxin-type domain-containing protein</fullName>
    </recommendedName>
</protein>
<feature type="transmembrane region" description="Helical" evidence="1">
    <location>
        <begin position="120"/>
        <end position="139"/>
    </location>
</feature>
<accession>X1HNB9</accession>
<feature type="transmembrane region" description="Helical" evidence="1">
    <location>
        <begin position="85"/>
        <end position="108"/>
    </location>
</feature>
<keyword evidence="1" id="KW-0812">Transmembrane</keyword>
<keyword evidence="1" id="KW-1133">Transmembrane helix</keyword>
<evidence type="ECO:0000313" key="2">
    <source>
        <dbReference type="EMBL" id="GAH58510.1"/>
    </source>
</evidence>
<sequence>MTNEDIEIMSENLKEKEKRKITLKDFKPLILITGIFYTLAIVLWLVLDIFFYLINFTIIGTALGLGIGTEPLFSRKNKHKARKISQVLMGGYMFFGLGFGLIYMFGFGYLQPENMQFEGFWFYLFAGVFAAATLHYIIAKVLGTFYFNRGWCGWACWTAAILDFLPWKKVQAYKKLG</sequence>
<reference evidence="2" key="1">
    <citation type="journal article" date="2014" name="Front. Microbiol.">
        <title>High frequency of phylogenetically diverse reductive dehalogenase-homologous genes in deep subseafloor sedimentary metagenomes.</title>
        <authorList>
            <person name="Kawai M."/>
            <person name="Futagami T."/>
            <person name="Toyoda A."/>
            <person name="Takaki Y."/>
            <person name="Nishi S."/>
            <person name="Hori S."/>
            <person name="Arai W."/>
            <person name="Tsubouchi T."/>
            <person name="Morono Y."/>
            <person name="Uchiyama I."/>
            <person name="Ito T."/>
            <person name="Fujiyama A."/>
            <person name="Inagaki F."/>
            <person name="Takami H."/>
        </authorList>
    </citation>
    <scope>NUCLEOTIDE SEQUENCE</scope>
    <source>
        <strain evidence="2">Expedition CK06-06</strain>
    </source>
</reference>
<evidence type="ECO:0000256" key="1">
    <source>
        <dbReference type="SAM" id="Phobius"/>
    </source>
</evidence>